<dbReference type="EMBL" id="JABEZW010000004">
    <property type="protein sequence ID" value="MBA0764131.1"/>
    <property type="molecule type" value="Genomic_DNA"/>
</dbReference>
<dbReference type="InterPro" id="IPR000719">
    <property type="entry name" value="Prot_kinase_dom"/>
</dbReference>
<proteinExistence type="predicted"/>
<reference evidence="2 3" key="1">
    <citation type="journal article" date="2019" name="Genome Biol. Evol.">
        <title>Insights into the evolution of the New World diploid cottons (Gossypium, subgenus Houzingenia) based on genome sequencing.</title>
        <authorList>
            <person name="Grover C.E."/>
            <person name="Arick M.A. 2nd"/>
            <person name="Thrash A."/>
            <person name="Conover J.L."/>
            <person name="Sanders W.S."/>
            <person name="Peterson D.G."/>
            <person name="Frelichowski J.E."/>
            <person name="Scheffler J.A."/>
            <person name="Scheffler B.E."/>
            <person name="Wendel J.F."/>
        </authorList>
    </citation>
    <scope>NUCLEOTIDE SEQUENCE [LARGE SCALE GENOMIC DNA]</scope>
    <source>
        <strain evidence="2">8</strain>
        <tissue evidence="2">Leaf</tissue>
    </source>
</reference>
<dbReference type="InterPro" id="IPR052751">
    <property type="entry name" value="Plant_MAPKKK"/>
</dbReference>
<gene>
    <name evidence="2" type="ORF">Gotri_013500</name>
</gene>
<dbReference type="GO" id="GO:0005524">
    <property type="term" value="F:ATP binding"/>
    <property type="evidence" value="ECO:0007669"/>
    <property type="project" value="InterPro"/>
</dbReference>
<dbReference type="SUPFAM" id="SSF56112">
    <property type="entry name" value="Protein kinase-like (PK-like)"/>
    <property type="match status" value="1"/>
</dbReference>
<dbReference type="Proteomes" id="UP000593568">
    <property type="component" value="Unassembled WGS sequence"/>
</dbReference>
<name>A0A7J9DTW6_9ROSI</name>
<evidence type="ECO:0000313" key="2">
    <source>
        <dbReference type="EMBL" id="MBA0764131.1"/>
    </source>
</evidence>
<protein>
    <recommendedName>
        <fullName evidence="1">Protein kinase domain-containing protein</fullName>
    </recommendedName>
</protein>
<feature type="domain" description="Protein kinase" evidence="1">
    <location>
        <begin position="5"/>
        <end position="66"/>
    </location>
</feature>
<organism evidence="2 3">
    <name type="scientific">Gossypium trilobum</name>
    <dbReference type="NCBI Taxonomy" id="34281"/>
    <lineage>
        <taxon>Eukaryota</taxon>
        <taxon>Viridiplantae</taxon>
        <taxon>Streptophyta</taxon>
        <taxon>Embryophyta</taxon>
        <taxon>Tracheophyta</taxon>
        <taxon>Spermatophyta</taxon>
        <taxon>Magnoliopsida</taxon>
        <taxon>eudicotyledons</taxon>
        <taxon>Gunneridae</taxon>
        <taxon>Pentapetalae</taxon>
        <taxon>rosids</taxon>
        <taxon>malvids</taxon>
        <taxon>Malvales</taxon>
        <taxon>Malvaceae</taxon>
        <taxon>Malvoideae</taxon>
        <taxon>Gossypium</taxon>
    </lineage>
</organism>
<dbReference type="AlphaFoldDB" id="A0A7J9DTW6"/>
<dbReference type="InterPro" id="IPR011009">
    <property type="entry name" value="Kinase-like_dom_sf"/>
</dbReference>
<sequence>MSVEREQKNVYNMFLEYASRGSLVDLMNMIGSKILKIDANTIPRMILEGFLYIHRKGFIHYDLKPAIHDTEGLRETVEGRITNHPERHVSVEEEFLKGMLCYRFKPKEKVFQPRLPPGFIMSNTVSFETRNFVEELRLRKMMSCCLQQKQSRATGYLCTSSATSVKMCVLDPKLGL</sequence>
<dbReference type="PANTHER" id="PTHR48011:SF51">
    <property type="entry name" value="PROTEIN KINASE SUPERFAMILY PROTEIN"/>
    <property type="match status" value="1"/>
</dbReference>
<comment type="caution">
    <text evidence="2">The sequence shown here is derived from an EMBL/GenBank/DDBJ whole genome shotgun (WGS) entry which is preliminary data.</text>
</comment>
<keyword evidence="3" id="KW-1185">Reference proteome</keyword>
<dbReference type="PANTHER" id="PTHR48011">
    <property type="entry name" value="CCR4-NOT TRANSCRIPTIONAL COMPLEX SUBUNIT CAF120-RELATED"/>
    <property type="match status" value="1"/>
</dbReference>
<accession>A0A7J9DTW6</accession>
<feature type="non-terminal residue" evidence="2">
    <location>
        <position position="1"/>
    </location>
</feature>
<dbReference type="Gene3D" id="1.10.510.10">
    <property type="entry name" value="Transferase(Phosphotransferase) domain 1"/>
    <property type="match status" value="1"/>
</dbReference>
<dbReference type="GO" id="GO:0007165">
    <property type="term" value="P:signal transduction"/>
    <property type="evidence" value="ECO:0007669"/>
    <property type="project" value="TreeGrafter"/>
</dbReference>
<evidence type="ECO:0000313" key="3">
    <source>
        <dbReference type="Proteomes" id="UP000593568"/>
    </source>
</evidence>
<dbReference type="GO" id="GO:0004672">
    <property type="term" value="F:protein kinase activity"/>
    <property type="evidence" value="ECO:0007669"/>
    <property type="project" value="InterPro"/>
</dbReference>
<evidence type="ECO:0000259" key="1">
    <source>
        <dbReference type="Pfam" id="PF00069"/>
    </source>
</evidence>
<dbReference type="Pfam" id="PF00069">
    <property type="entry name" value="Pkinase"/>
    <property type="match status" value="1"/>
</dbReference>